<name>A0ABT0G1T7_9ACTN</name>
<reference evidence="2 3" key="1">
    <citation type="submission" date="2022-04" db="EMBL/GenBank/DDBJ databases">
        <title>Genome draft of Actinomadura sp. ATCC 31491.</title>
        <authorList>
            <person name="Shi X."/>
            <person name="Du Y."/>
        </authorList>
    </citation>
    <scope>NUCLEOTIDE SEQUENCE [LARGE SCALE GENOMIC DNA]</scope>
    <source>
        <strain evidence="2 3">ATCC 31491</strain>
    </source>
</reference>
<evidence type="ECO:0000313" key="2">
    <source>
        <dbReference type="EMBL" id="MCK2218567.1"/>
    </source>
</evidence>
<dbReference type="RefSeq" id="WP_242378618.1">
    <property type="nucleotide sequence ID" value="NZ_JAKRKC020000002.1"/>
</dbReference>
<comment type="caution">
    <text evidence="2">The sequence shown here is derived from an EMBL/GenBank/DDBJ whole genome shotgun (WGS) entry which is preliminary data.</text>
</comment>
<gene>
    <name evidence="2" type="ORF">MF672_032940</name>
</gene>
<sequence length="83" mass="9256">MRRRIVSAALVTVAALTSVLAVGAPAHASPTLQIVYSQLPYDTCIAFGRAGQETGRWGVWWCSQHYPQTYPGYVTYDMWAYVE</sequence>
<protein>
    <recommendedName>
        <fullName evidence="4">Secreted protein</fullName>
    </recommendedName>
</protein>
<feature type="chain" id="PRO_5045955883" description="Secreted protein" evidence="1">
    <location>
        <begin position="29"/>
        <end position="83"/>
    </location>
</feature>
<keyword evidence="1" id="KW-0732">Signal</keyword>
<evidence type="ECO:0000256" key="1">
    <source>
        <dbReference type="SAM" id="SignalP"/>
    </source>
</evidence>
<keyword evidence="3" id="KW-1185">Reference proteome</keyword>
<evidence type="ECO:0008006" key="4">
    <source>
        <dbReference type="Google" id="ProtNLM"/>
    </source>
</evidence>
<organism evidence="2 3">
    <name type="scientific">Actinomadura luzonensis</name>
    <dbReference type="NCBI Taxonomy" id="2805427"/>
    <lineage>
        <taxon>Bacteria</taxon>
        <taxon>Bacillati</taxon>
        <taxon>Actinomycetota</taxon>
        <taxon>Actinomycetes</taxon>
        <taxon>Streptosporangiales</taxon>
        <taxon>Thermomonosporaceae</taxon>
        <taxon>Actinomadura</taxon>
    </lineage>
</organism>
<accession>A0ABT0G1T7</accession>
<proteinExistence type="predicted"/>
<dbReference type="EMBL" id="JAKRKC020000002">
    <property type="protein sequence ID" value="MCK2218567.1"/>
    <property type="molecule type" value="Genomic_DNA"/>
</dbReference>
<feature type="signal peptide" evidence="1">
    <location>
        <begin position="1"/>
        <end position="28"/>
    </location>
</feature>
<evidence type="ECO:0000313" key="3">
    <source>
        <dbReference type="Proteomes" id="UP001317259"/>
    </source>
</evidence>
<dbReference type="Proteomes" id="UP001317259">
    <property type="component" value="Unassembled WGS sequence"/>
</dbReference>